<comment type="caution">
    <text evidence="3">The sequence shown here is derived from an EMBL/GenBank/DDBJ whole genome shotgun (WGS) entry which is preliminary data.</text>
</comment>
<proteinExistence type="predicted"/>
<keyword evidence="4" id="KW-1185">Reference proteome</keyword>
<evidence type="ECO:0000259" key="2">
    <source>
        <dbReference type="Pfam" id="PF25968"/>
    </source>
</evidence>
<organism evidence="3 4">
    <name type="scientific">Coptis chinensis</name>
    <dbReference type="NCBI Taxonomy" id="261450"/>
    <lineage>
        <taxon>Eukaryota</taxon>
        <taxon>Viridiplantae</taxon>
        <taxon>Streptophyta</taxon>
        <taxon>Embryophyta</taxon>
        <taxon>Tracheophyta</taxon>
        <taxon>Spermatophyta</taxon>
        <taxon>Magnoliopsida</taxon>
        <taxon>Ranunculales</taxon>
        <taxon>Ranunculaceae</taxon>
        <taxon>Coptidoideae</taxon>
        <taxon>Coptis</taxon>
    </lineage>
</organism>
<dbReference type="OrthoDB" id="1880850at2759"/>
<name>A0A835LTM4_9MAGN</name>
<keyword evidence="1" id="KW-0472">Membrane</keyword>
<evidence type="ECO:0000313" key="3">
    <source>
        <dbReference type="EMBL" id="KAF9607703.1"/>
    </source>
</evidence>
<evidence type="ECO:0000313" key="4">
    <source>
        <dbReference type="Proteomes" id="UP000631114"/>
    </source>
</evidence>
<reference evidence="3 4" key="1">
    <citation type="submission" date="2020-10" db="EMBL/GenBank/DDBJ databases">
        <title>The Coptis chinensis genome and diversification of protoberbering-type alkaloids.</title>
        <authorList>
            <person name="Wang B."/>
            <person name="Shu S."/>
            <person name="Song C."/>
            <person name="Liu Y."/>
        </authorList>
    </citation>
    <scope>NUCLEOTIDE SEQUENCE [LARGE SCALE GENOMIC DNA]</scope>
    <source>
        <strain evidence="3">HL-2020</strain>
        <tissue evidence="3">Leaf</tissue>
    </source>
</reference>
<feature type="transmembrane region" description="Helical" evidence="1">
    <location>
        <begin position="74"/>
        <end position="95"/>
    </location>
</feature>
<gene>
    <name evidence="3" type="ORF">IFM89_038243</name>
</gene>
<dbReference type="AlphaFoldDB" id="A0A835LTM4"/>
<evidence type="ECO:0000256" key="1">
    <source>
        <dbReference type="SAM" id="Phobius"/>
    </source>
</evidence>
<dbReference type="Proteomes" id="UP000631114">
    <property type="component" value="Unassembled WGS sequence"/>
</dbReference>
<dbReference type="InterPro" id="IPR058851">
    <property type="entry name" value="CALS1_helical"/>
</dbReference>
<sequence>MARDFVGKDEKLLKKIRKDYFMYLAVKECYESVKIVSEIINEVEMSINKSSFLTDFRMSELPDLHTKCINLVDLLVISFFVLSFSFTLYTSLFFYNPGLPDLFPLNVACPKG</sequence>
<accession>A0A835LTM4</accession>
<keyword evidence="1" id="KW-1133">Transmembrane helix</keyword>
<dbReference type="Pfam" id="PF25968">
    <property type="entry name" value="CALS1"/>
    <property type="match status" value="1"/>
</dbReference>
<keyword evidence="1" id="KW-0812">Transmembrane</keyword>
<dbReference type="EMBL" id="JADFTS010000005">
    <property type="protein sequence ID" value="KAF9607703.1"/>
    <property type="molecule type" value="Genomic_DNA"/>
</dbReference>
<feature type="domain" description="Callose synthase helical" evidence="2">
    <location>
        <begin position="1"/>
        <end position="76"/>
    </location>
</feature>
<protein>
    <recommendedName>
        <fullName evidence="2">Callose synthase helical domain-containing protein</fullName>
    </recommendedName>
</protein>